<dbReference type="PANTHER" id="PTHR42770:SF16">
    <property type="entry name" value="AMINO ACID PERMEASE"/>
    <property type="match status" value="1"/>
</dbReference>
<name>A0A5R9FN09_9ACTN</name>
<feature type="compositionally biased region" description="Low complexity" evidence="6">
    <location>
        <begin position="7"/>
        <end position="24"/>
    </location>
</feature>
<comment type="caution">
    <text evidence="8">The sequence shown here is derived from an EMBL/GenBank/DDBJ whole genome shotgun (WGS) entry which is preliminary data.</text>
</comment>
<dbReference type="PANTHER" id="PTHR42770">
    <property type="entry name" value="AMINO ACID TRANSPORTER-RELATED"/>
    <property type="match status" value="1"/>
</dbReference>
<feature type="transmembrane region" description="Helical" evidence="7">
    <location>
        <begin position="450"/>
        <end position="473"/>
    </location>
</feature>
<feature type="transmembrane region" description="Helical" evidence="7">
    <location>
        <begin position="148"/>
        <end position="167"/>
    </location>
</feature>
<comment type="subcellular location">
    <subcellularLocation>
        <location evidence="1">Cell membrane</location>
        <topology evidence="1">Multi-pass membrane protein</topology>
    </subcellularLocation>
</comment>
<keyword evidence="5 7" id="KW-0472">Membrane</keyword>
<feature type="transmembrane region" description="Helical" evidence="7">
    <location>
        <begin position="351"/>
        <end position="374"/>
    </location>
</feature>
<feature type="transmembrane region" description="Helical" evidence="7">
    <location>
        <begin position="66"/>
        <end position="88"/>
    </location>
</feature>
<feature type="region of interest" description="Disordered" evidence="6">
    <location>
        <begin position="1"/>
        <end position="25"/>
    </location>
</feature>
<accession>A0A5R9FN09</accession>
<evidence type="ECO:0000256" key="2">
    <source>
        <dbReference type="ARBA" id="ARBA00022475"/>
    </source>
</evidence>
<keyword evidence="3 7" id="KW-0812">Transmembrane</keyword>
<dbReference type="EMBL" id="VBZC01000044">
    <property type="protein sequence ID" value="TLS42223.1"/>
    <property type="molecule type" value="Genomic_DNA"/>
</dbReference>
<dbReference type="Pfam" id="PF13520">
    <property type="entry name" value="AA_permease_2"/>
    <property type="match status" value="1"/>
</dbReference>
<dbReference type="GO" id="GO:0022857">
    <property type="term" value="F:transmembrane transporter activity"/>
    <property type="evidence" value="ECO:0007669"/>
    <property type="project" value="InterPro"/>
</dbReference>
<feature type="transmembrane region" description="Helical" evidence="7">
    <location>
        <begin position="386"/>
        <end position="408"/>
    </location>
</feature>
<evidence type="ECO:0000313" key="8">
    <source>
        <dbReference type="EMBL" id="TLS42223.1"/>
    </source>
</evidence>
<keyword evidence="9" id="KW-1185">Reference proteome</keyword>
<feature type="transmembrane region" description="Helical" evidence="7">
    <location>
        <begin position="95"/>
        <end position="119"/>
    </location>
</feature>
<protein>
    <submittedName>
        <fullName evidence="8">APC family permease</fullName>
    </submittedName>
</protein>
<dbReference type="Gene3D" id="1.20.1740.10">
    <property type="entry name" value="Amino acid/polyamine transporter I"/>
    <property type="match status" value="1"/>
</dbReference>
<evidence type="ECO:0000313" key="9">
    <source>
        <dbReference type="Proteomes" id="UP000305906"/>
    </source>
</evidence>
<keyword evidence="2" id="KW-1003">Cell membrane</keyword>
<proteinExistence type="predicted"/>
<evidence type="ECO:0000256" key="5">
    <source>
        <dbReference type="ARBA" id="ARBA00023136"/>
    </source>
</evidence>
<feature type="transmembrane region" description="Helical" evidence="7">
    <location>
        <begin position="250"/>
        <end position="270"/>
    </location>
</feature>
<sequence length="495" mass="50786">MSALPASSTSSVPEPSSSTSVSTTLRPDSIGTVGVTATVISAAAPLTVMAGVAPIALAIGGVGVPGAYLLAGAVLAVFAIGFTAMAAQIRRTGGFFVYIGHAFGGTAGFAAAVLAIVSYNLLQIGVYGLFGIQTRAALDDLFGVTAPWWVISAIAVVVVFILGALGIDVGAKVLVVLITLESAILAIMGIAIVVQGGAEGLGAASFDPSNVFQSGVLAVLGICFAAFMGFESTALYRAEARDPARTIPRATYAAVGFMALFYCFITWTVVQALGEAGVQGGAGKQGAALFFATIHQYVGAWAEHAMYVLIVTSVYASQLAFHNAINRYVFGMAESGALPRVFARTNRAGSPAFAGAVQSLLAITVVLVFGLAGLDPFQDLVIKVNTPGVIGVILLQALVAAAAVAFFLRRRGMPRRVFLTSSSVVAAGLMAWVIYVVVKHIEVLTGAPKAINDVLVAIVPATLLLGVVGGLVLRRVRPETIALLARDDAGTELPE</sequence>
<organism evidence="8 9">
    <name type="scientific">Streptomyces montanus</name>
    <dbReference type="NCBI Taxonomy" id="2580423"/>
    <lineage>
        <taxon>Bacteria</taxon>
        <taxon>Bacillati</taxon>
        <taxon>Actinomycetota</taxon>
        <taxon>Actinomycetes</taxon>
        <taxon>Kitasatosporales</taxon>
        <taxon>Streptomycetaceae</taxon>
        <taxon>Streptomyces</taxon>
    </lineage>
</organism>
<feature type="transmembrane region" description="Helical" evidence="7">
    <location>
        <begin position="210"/>
        <end position="230"/>
    </location>
</feature>
<reference evidence="8 9" key="1">
    <citation type="submission" date="2019-05" db="EMBL/GenBank/DDBJ databases">
        <title>Streptomyces sp. NEAU-C151, a novel actinomycete isolated from soil.</title>
        <authorList>
            <person name="Han L."/>
            <person name="Jiang H."/>
        </authorList>
    </citation>
    <scope>NUCLEOTIDE SEQUENCE [LARGE SCALE GENOMIC DNA]</scope>
    <source>
        <strain evidence="8 9">NEAU-C151</strain>
    </source>
</reference>
<evidence type="ECO:0000256" key="3">
    <source>
        <dbReference type="ARBA" id="ARBA00022692"/>
    </source>
</evidence>
<dbReference type="InterPro" id="IPR002293">
    <property type="entry name" value="AA/rel_permease1"/>
</dbReference>
<feature type="transmembrane region" description="Helical" evidence="7">
    <location>
        <begin position="174"/>
        <end position="198"/>
    </location>
</feature>
<feature type="transmembrane region" description="Helical" evidence="7">
    <location>
        <begin position="35"/>
        <end position="60"/>
    </location>
</feature>
<evidence type="ECO:0000256" key="6">
    <source>
        <dbReference type="SAM" id="MobiDB-lite"/>
    </source>
</evidence>
<keyword evidence="4 7" id="KW-1133">Transmembrane helix</keyword>
<evidence type="ECO:0000256" key="7">
    <source>
        <dbReference type="SAM" id="Phobius"/>
    </source>
</evidence>
<dbReference type="AlphaFoldDB" id="A0A5R9FN09"/>
<feature type="transmembrane region" description="Helical" evidence="7">
    <location>
        <begin position="305"/>
        <end position="330"/>
    </location>
</feature>
<dbReference type="InterPro" id="IPR050367">
    <property type="entry name" value="APC_superfamily"/>
</dbReference>
<feature type="transmembrane region" description="Helical" evidence="7">
    <location>
        <begin position="417"/>
        <end position="438"/>
    </location>
</feature>
<dbReference type="PIRSF" id="PIRSF006060">
    <property type="entry name" value="AA_transporter"/>
    <property type="match status" value="1"/>
</dbReference>
<dbReference type="Proteomes" id="UP000305906">
    <property type="component" value="Unassembled WGS sequence"/>
</dbReference>
<dbReference type="GO" id="GO:0005886">
    <property type="term" value="C:plasma membrane"/>
    <property type="evidence" value="ECO:0007669"/>
    <property type="project" value="UniProtKB-SubCell"/>
</dbReference>
<evidence type="ECO:0000256" key="1">
    <source>
        <dbReference type="ARBA" id="ARBA00004651"/>
    </source>
</evidence>
<gene>
    <name evidence="8" type="ORF">FE633_32065</name>
</gene>
<evidence type="ECO:0000256" key="4">
    <source>
        <dbReference type="ARBA" id="ARBA00022989"/>
    </source>
</evidence>